<dbReference type="AlphaFoldDB" id="A0A326UCG5"/>
<keyword evidence="2" id="KW-1185">Reference proteome</keyword>
<sequence>MDKDKERFRIIHSADFEDDEEEYNDMELLERLESLREDMEELGVSSLADVERRIEELHHKLEHHF</sequence>
<evidence type="ECO:0000313" key="2">
    <source>
        <dbReference type="Proteomes" id="UP000248806"/>
    </source>
</evidence>
<organism evidence="1 2">
    <name type="scientific">Thermosporothrix hazakensis</name>
    <dbReference type="NCBI Taxonomy" id="644383"/>
    <lineage>
        <taxon>Bacteria</taxon>
        <taxon>Bacillati</taxon>
        <taxon>Chloroflexota</taxon>
        <taxon>Ktedonobacteria</taxon>
        <taxon>Ktedonobacterales</taxon>
        <taxon>Thermosporotrichaceae</taxon>
        <taxon>Thermosporothrix</taxon>
    </lineage>
</organism>
<gene>
    <name evidence="1" type="ORF">EI42_01994</name>
</gene>
<comment type="caution">
    <text evidence="1">The sequence shown here is derived from an EMBL/GenBank/DDBJ whole genome shotgun (WGS) entry which is preliminary data.</text>
</comment>
<proteinExistence type="predicted"/>
<accession>A0A326UCG5</accession>
<protein>
    <submittedName>
        <fullName evidence="1">Uncharacterized protein</fullName>
    </submittedName>
</protein>
<evidence type="ECO:0000313" key="1">
    <source>
        <dbReference type="EMBL" id="PZW31969.1"/>
    </source>
</evidence>
<dbReference type="RefSeq" id="WP_111321372.1">
    <property type="nucleotide sequence ID" value="NZ_BIFX01000001.1"/>
</dbReference>
<reference evidence="1 2" key="1">
    <citation type="submission" date="2018-06" db="EMBL/GenBank/DDBJ databases">
        <title>Genomic Encyclopedia of Archaeal and Bacterial Type Strains, Phase II (KMG-II): from individual species to whole genera.</title>
        <authorList>
            <person name="Goeker M."/>
        </authorList>
    </citation>
    <scope>NUCLEOTIDE SEQUENCE [LARGE SCALE GENOMIC DNA]</scope>
    <source>
        <strain evidence="1 2">ATCC BAA-1881</strain>
    </source>
</reference>
<name>A0A326UCG5_THEHA</name>
<dbReference type="Proteomes" id="UP000248806">
    <property type="component" value="Unassembled WGS sequence"/>
</dbReference>
<dbReference type="EMBL" id="QKUF01000005">
    <property type="protein sequence ID" value="PZW31969.1"/>
    <property type="molecule type" value="Genomic_DNA"/>
</dbReference>